<comment type="caution">
    <text evidence="2">The sequence shown here is derived from an EMBL/GenBank/DDBJ whole genome shotgun (WGS) entry which is preliminary data.</text>
</comment>
<evidence type="ECO:0000313" key="3">
    <source>
        <dbReference type="Proteomes" id="UP001556367"/>
    </source>
</evidence>
<accession>A0ABR3J604</accession>
<reference evidence="3" key="1">
    <citation type="submission" date="2024-06" db="EMBL/GenBank/DDBJ databases">
        <title>Multi-omics analyses provide insights into the biosynthesis of the anticancer antibiotic pleurotin in Hohenbuehelia grisea.</title>
        <authorList>
            <person name="Weaver J.A."/>
            <person name="Alberti F."/>
        </authorList>
    </citation>
    <scope>NUCLEOTIDE SEQUENCE [LARGE SCALE GENOMIC DNA]</scope>
    <source>
        <strain evidence="3">T-177</strain>
    </source>
</reference>
<evidence type="ECO:0000313" key="2">
    <source>
        <dbReference type="EMBL" id="KAL0951080.1"/>
    </source>
</evidence>
<proteinExistence type="predicted"/>
<keyword evidence="1" id="KW-0732">Signal</keyword>
<dbReference type="EMBL" id="JASNQZ010000011">
    <property type="protein sequence ID" value="KAL0951080.1"/>
    <property type="molecule type" value="Genomic_DNA"/>
</dbReference>
<organism evidence="2 3">
    <name type="scientific">Hohenbuehelia grisea</name>
    <dbReference type="NCBI Taxonomy" id="104357"/>
    <lineage>
        <taxon>Eukaryota</taxon>
        <taxon>Fungi</taxon>
        <taxon>Dikarya</taxon>
        <taxon>Basidiomycota</taxon>
        <taxon>Agaricomycotina</taxon>
        <taxon>Agaricomycetes</taxon>
        <taxon>Agaricomycetidae</taxon>
        <taxon>Agaricales</taxon>
        <taxon>Pleurotineae</taxon>
        <taxon>Pleurotaceae</taxon>
        <taxon>Hohenbuehelia</taxon>
    </lineage>
</organism>
<protein>
    <submittedName>
        <fullName evidence="2">Uncharacterized protein</fullName>
    </submittedName>
</protein>
<keyword evidence="3" id="KW-1185">Reference proteome</keyword>
<name>A0ABR3J604_9AGAR</name>
<dbReference type="Proteomes" id="UP001556367">
    <property type="component" value="Unassembled WGS sequence"/>
</dbReference>
<feature type="signal peptide" evidence="1">
    <location>
        <begin position="1"/>
        <end position="23"/>
    </location>
</feature>
<sequence>MRFFTTLAAFVSVTGSLMAGVAAAPAEKDWKYALGWDGVVSAPESIGAPVLLDYTPVPRGLEKRTPGGVFICTNINWGGTCGYAVQQLNSCIALTAPWLRTISSFGPDPGARCFAYSQNSCSEAQWSFTHPGDATGGLGTNDPWNDKISNFRCTAA</sequence>
<gene>
    <name evidence="2" type="ORF">HGRIS_007818</name>
</gene>
<feature type="chain" id="PRO_5046027658" evidence="1">
    <location>
        <begin position="24"/>
        <end position="156"/>
    </location>
</feature>
<evidence type="ECO:0000256" key="1">
    <source>
        <dbReference type="SAM" id="SignalP"/>
    </source>
</evidence>
<dbReference type="Gene3D" id="2.60.20.10">
    <property type="entry name" value="Crystallins"/>
    <property type="match status" value="1"/>
</dbReference>